<dbReference type="InterPro" id="IPR023393">
    <property type="entry name" value="START-like_dom_sf"/>
</dbReference>
<dbReference type="Gene3D" id="3.30.530.20">
    <property type="match status" value="1"/>
</dbReference>
<organism evidence="3 4">
    <name type="scientific">Chryseobacterium luteum</name>
    <dbReference type="NCBI Taxonomy" id="421531"/>
    <lineage>
        <taxon>Bacteria</taxon>
        <taxon>Pseudomonadati</taxon>
        <taxon>Bacteroidota</taxon>
        <taxon>Flavobacteriia</taxon>
        <taxon>Flavobacteriales</taxon>
        <taxon>Weeksellaceae</taxon>
        <taxon>Chryseobacterium group</taxon>
        <taxon>Chryseobacterium</taxon>
    </lineage>
</organism>
<dbReference type="RefSeq" id="WP_034708018.1">
    <property type="nucleotide sequence ID" value="NZ_JPRO01000035.1"/>
</dbReference>
<dbReference type="InterPro" id="IPR013538">
    <property type="entry name" value="ASHA1/2-like_C"/>
</dbReference>
<dbReference type="Pfam" id="PF08327">
    <property type="entry name" value="AHSA1"/>
    <property type="match status" value="1"/>
</dbReference>
<dbReference type="SUPFAM" id="SSF55961">
    <property type="entry name" value="Bet v1-like"/>
    <property type="match status" value="1"/>
</dbReference>
<feature type="domain" description="Activator of Hsp90 ATPase homologue 1/2-like C-terminal" evidence="2">
    <location>
        <begin position="39"/>
        <end position="175"/>
    </location>
</feature>
<evidence type="ECO:0000313" key="4">
    <source>
        <dbReference type="Proteomes" id="UP000028703"/>
    </source>
</evidence>
<evidence type="ECO:0000259" key="2">
    <source>
        <dbReference type="Pfam" id="PF08327"/>
    </source>
</evidence>
<proteinExistence type="inferred from homology"/>
<evidence type="ECO:0000256" key="1">
    <source>
        <dbReference type="ARBA" id="ARBA00006817"/>
    </source>
</evidence>
<keyword evidence="4" id="KW-1185">Reference proteome</keyword>
<dbReference type="OrthoDB" id="1451838at2"/>
<dbReference type="AlphaFoldDB" id="A0A085YXS1"/>
<dbReference type="SUPFAM" id="SSF55136">
    <property type="entry name" value="Probable bacterial effector-binding domain"/>
    <property type="match status" value="1"/>
</dbReference>
<reference evidence="3 4" key="1">
    <citation type="submission" date="2014-07" db="EMBL/GenBank/DDBJ databases">
        <title>Genome of Chryseobacterium luteum DSM 18605.</title>
        <authorList>
            <person name="Stropko S.J."/>
            <person name="Pipes S.E."/>
            <person name="Newman J.D."/>
        </authorList>
    </citation>
    <scope>NUCLEOTIDE SEQUENCE [LARGE SCALE GENOMIC DNA]</scope>
    <source>
        <strain evidence="3 4">DSM 18605</strain>
    </source>
</reference>
<dbReference type="STRING" id="421531.IX38_22280"/>
<dbReference type="eggNOG" id="COG3832">
    <property type="taxonomic scope" value="Bacteria"/>
</dbReference>
<dbReference type="Proteomes" id="UP000028703">
    <property type="component" value="Unassembled WGS sequence"/>
</dbReference>
<sequence>MRFFKIIAVIVVLLVGAYAASMYFFVDENKDFKIEKEVDYPIDKVFSQFNNLQHFTRWNNFFTSSPSIDIDYYTPYEGQGGAISYVDPKNDTDGEMFIRYENPAKSLRYQLFEDRNENPTVVDVQFKAVSPDKTKIIWNVHTPKLSVFRRVENFWTEDRFAENINKSMVNLKNVLGNKVEKDNQMASIKYDSLMVENEENKLLLGINVSASNKKEALYKNIVMNYSKIYNYVTMDLGKKDDEFGFPILITDADNYKDKEISYFLGIPLSKKIGVPDNNFSFRTVNPSQNYVIYYKGNYEGRIQAVQQLIQKAKKDEMRFGDIRQTFIERPIEGQEVNMKLSLSVFK</sequence>
<name>A0A085YXS1_9FLAO</name>
<dbReference type="InterPro" id="IPR011256">
    <property type="entry name" value="Reg_factor_effector_dom_sf"/>
</dbReference>
<comment type="similarity">
    <text evidence="1">Belongs to the AHA1 family.</text>
</comment>
<accession>A0A085YXS1</accession>
<dbReference type="eggNOG" id="COG4978">
    <property type="taxonomic scope" value="Bacteria"/>
</dbReference>
<gene>
    <name evidence="3" type="ORF">IX38_22280</name>
</gene>
<dbReference type="EMBL" id="JPRO01000035">
    <property type="protein sequence ID" value="KFE96984.1"/>
    <property type="molecule type" value="Genomic_DNA"/>
</dbReference>
<evidence type="ECO:0000313" key="3">
    <source>
        <dbReference type="EMBL" id="KFE96984.1"/>
    </source>
</evidence>
<protein>
    <submittedName>
        <fullName evidence="3">Polyketide cyclase</fullName>
    </submittedName>
</protein>
<comment type="caution">
    <text evidence="3">The sequence shown here is derived from an EMBL/GenBank/DDBJ whole genome shotgun (WGS) entry which is preliminary data.</text>
</comment>